<comment type="caution">
    <text evidence="4">The sequence shown here is derived from an EMBL/GenBank/DDBJ whole genome shotgun (WGS) entry which is preliminary data.</text>
</comment>
<dbReference type="OrthoDB" id="981508at2"/>
<evidence type="ECO:0000259" key="3">
    <source>
        <dbReference type="Pfam" id="PF00685"/>
    </source>
</evidence>
<evidence type="ECO:0000313" key="5">
    <source>
        <dbReference type="Proteomes" id="UP000245390"/>
    </source>
</evidence>
<feature type="domain" description="Sulfotransferase" evidence="3">
    <location>
        <begin position="5"/>
        <end position="193"/>
    </location>
</feature>
<gene>
    <name evidence="4" type="ORF">C8D95_101727</name>
</gene>
<protein>
    <submittedName>
        <fullName evidence="4">Sulfotransferase domain-containing protein</fullName>
    </submittedName>
</protein>
<keyword evidence="2" id="KW-0325">Glycoprotein</keyword>
<dbReference type="Gene3D" id="3.40.50.300">
    <property type="entry name" value="P-loop containing nucleotide triphosphate hydrolases"/>
    <property type="match status" value="1"/>
</dbReference>
<dbReference type="GO" id="GO:0008146">
    <property type="term" value="F:sulfotransferase activity"/>
    <property type="evidence" value="ECO:0007669"/>
    <property type="project" value="InterPro"/>
</dbReference>
<dbReference type="InterPro" id="IPR000863">
    <property type="entry name" value="Sulfotransferase_dom"/>
</dbReference>
<evidence type="ECO:0000256" key="2">
    <source>
        <dbReference type="ARBA" id="ARBA00023180"/>
    </source>
</evidence>
<evidence type="ECO:0000313" key="4">
    <source>
        <dbReference type="EMBL" id="PWK58909.1"/>
    </source>
</evidence>
<organism evidence="4 5">
    <name type="scientific">Silicimonas algicola</name>
    <dbReference type="NCBI Taxonomy" id="1826607"/>
    <lineage>
        <taxon>Bacteria</taxon>
        <taxon>Pseudomonadati</taxon>
        <taxon>Pseudomonadota</taxon>
        <taxon>Alphaproteobacteria</taxon>
        <taxon>Rhodobacterales</taxon>
        <taxon>Paracoccaceae</taxon>
    </lineage>
</organism>
<name>A0A316GD54_9RHOB</name>
<dbReference type="PANTHER" id="PTHR10605">
    <property type="entry name" value="HEPARAN SULFATE SULFOTRANSFERASE"/>
    <property type="match status" value="1"/>
</dbReference>
<dbReference type="InterPro" id="IPR037359">
    <property type="entry name" value="NST/OST"/>
</dbReference>
<dbReference type="KEGG" id="salo:EF888_05080"/>
<dbReference type="PANTHER" id="PTHR10605:SF56">
    <property type="entry name" value="BIFUNCTIONAL HEPARAN SULFATE N-DEACETYLASE_N-SULFOTRANSFERASE"/>
    <property type="match status" value="1"/>
</dbReference>
<dbReference type="EMBL" id="QGGV01000001">
    <property type="protein sequence ID" value="PWK58909.1"/>
    <property type="molecule type" value="Genomic_DNA"/>
</dbReference>
<sequence length="280" mass="31504">MFAADVYLIGAQKSGTTFLASRLGRSPEVCLSDPKEPQFFSLHYQKGFDAYRRTFRDPGARLKVDASTTYTFLRPAHRLSDGDAPGLTAPVPQRIREVAPHARLVYVMRDPVERAMSAWRHIHRGERAPDGPLSLPDVLDADPMLELVGRYADQIERYLAEFPPERFLFLRFEDLTLRAPEVLTRLAHFLDLDEAPLLEPQQTDETHAAHGLSVAGRLAKKVPGVREAVRRRLPPAVRSRIADLVLRRPAPKVAFTGHDTAAERFASDRRRVMELTGLAV</sequence>
<accession>A0A316GD54</accession>
<dbReference type="RefSeq" id="WP_109757749.1">
    <property type="nucleotide sequence ID" value="NZ_CP034588.1"/>
</dbReference>
<proteinExistence type="predicted"/>
<dbReference type="AlphaFoldDB" id="A0A316GD54"/>
<dbReference type="Proteomes" id="UP000245390">
    <property type="component" value="Unassembled WGS sequence"/>
</dbReference>
<dbReference type="InterPro" id="IPR027417">
    <property type="entry name" value="P-loop_NTPase"/>
</dbReference>
<reference evidence="4 5" key="1">
    <citation type="submission" date="2018-05" db="EMBL/GenBank/DDBJ databases">
        <title>Genomic Encyclopedia of Type Strains, Phase IV (KMG-IV): sequencing the most valuable type-strain genomes for metagenomic binning, comparative biology and taxonomic classification.</title>
        <authorList>
            <person name="Goeker M."/>
        </authorList>
    </citation>
    <scope>NUCLEOTIDE SEQUENCE [LARGE SCALE GENOMIC DNA]</scope>
    <source>
        <strain evidence="4 5">DSM 103371</strain>
    </source>
</reference>
<evidence type="ECO:0000256" key="1">
    <source>
        <dbReference type="ARBA" id="ARBA00022679"/>
    </source>
</evidence>
<dbReference type="SUPFAM" id="SSF52540">
    <property type="entry name" value="P-loop containing nucleoside triphosphate hydrolases"/>
    <property type="match status" value="1"/>
</dbReference>
<keyword evidence="1 4" id="KW-0808">Transferase</keyword>
<keyword evidence="5" id="KW-1185">Reference proteome</keyword>
<dbReference type="Pfam" id="PF00685">
    <property type="entry name" value="Sulfotransfer_1"/>
    <property type="match status" value="1"/>
</dbReference>